<dbReference type="PANTHER" id="PTHR37244">
    <property type="entry name" value="NADP-SPECIFIC GLUTAMATE DEHYDROGENASE"/>
    <property type="match status" value="1"/>
</dbReference>
<protein>
    <submittedName>
        <fullName evidence="1">Uncharacterized protein</fullName>
    </submittedName>
</protein>
<organism evidence="1 2">
    <name type="scientific">Pyrus ussuriensis x Pyrus communis</name>
    <dbReference type="NCBI Taxonomy" id="2448454"/>
    <lineage>
        <taxon>Eukaryota</taxon>
        <taxon>Viridiplantae</taxon>
        <taxon>Streptophyta</taxon>
        <taxon>Embryophyta</taxon>
        <taxon>Tracheophyta</taxon>
        <taxon>Spermatophyta</taxon>
        <taxon>Magnoliopsida</taxon>
        <taxon>eudicotyledons</taxon>
        <taxon>Gunneridae</taxon>
        <taxon>Pentapetalae</taxon>
        <taxon>rosids</taxon>
        <taxon>fabids</taxon>
        <taxon>Rosales</taxon>
        <taxon>Rosaceae</taxon>
        <taxon>Amygdaloideae</taxon>
        <taxon>Maleae</taxon>
        <taxon>Pyrus</taxon>
    </lineage>
</organism>
<reference evidence="1 2" key="1">
    <citation type="submission" date="2019-09" db="EMBL/GenBank/DDBJ databases">
        <authorList>
            <person name="Ou C."/>
        </authorList>
    </citation>
    <scope>NUCLEOTIDE SEQUENCE [LARGE SCALE GENOMIC DNA]</scope>
    <source>
        <strain evidence="1">S2</strain>
        <tissue evidence="1">Leaf</tissue>
    </source>
</reference>
<sequence length="114" mass="13094">MTLHWVVSTKVKKGEVVFGSQERVGAGDGIRFEVYLREEKVLKGIFRKDKGQEWKLECKCVLEGERVAAEVAEAKVCMVVEGQVAMNERVRMVVKKTKKHRKCGFNRLEEIPEE</sequence>
<dbReference type="AlphaFoldDB" id="A0A5N5G0I4"/>
<dbReference type="Proteomes" id="UP000327157">
    <property type="component" value="Chromosome 14"/>
</dbReference>
<dbReference type="OrthoDB" id="1915921at2759"/>
<dbReference type="PANTHER" id="PTHR37244:SF1">
    <property type="entry name" value="NADP-SPECIFIC GLUTAMATE DEHYDROGENASE"/>
    <property type="match status" value="1"/>
</dbReference>
<reference evidence="2" key="2">
    <citation type="submission" date="2019-10" db="EMBL/GenBank/DDBJ databases">
        <title>A de novo genome assembly of a pear dwarfing rootstock.</title>
        <authorList>
            <person name="Wang F."/>
            <person name="Wang J."/>
            <person name="Li S."/>
            <person name="Zhang Y."/>
            <person name="Fang M."/>
            <person name="Ma L."/>
            <person name="Zhao Y."/>
            <person name="Jiang S."/>
        </authorList>
    </citation>
    <scope>NUCLEOTIDE SEQUENCE [LARGE SCALE GENOMIC DNA]</scope>
</reference>
<accession>A0A5N5G0I4</accession>
<dbReference type="EMBL" id="SMOL01000553">
    <property type="protein sequence ID" value="KAB2608919.1"/>
    <property type="molecule type" value="Genomic_DNA"/>
</dbReference>
<evidence type="ECO:0000313" key="1">
    <source>
        <dbReference type="EMBL" id="KAB2608919.1"/>
    </source>
</evidence>
<comment type="caution">
    <text evidence="1">The sequence shown here is derived from an EMBL/GenBank/DDBJ whole genome shotgun (WGS) entry which is preliminary data.</text>
</comment>
<keyword evidence="2" id="KW-1185">Reference proteome</keyword>
<proteinExistence type="predicted"/>
<reference evidence="1 2" key="3">
    <citation type="submission" date="2019-11" db="EMBL/GenBank/DDBJ databases">
        <title>A de novo genome assembly of a pear dwarfing rootstock.</title>
        <authorList>
            <person name="Wang F."/>
            <person name="Wang J."/>
            <person name="Li S."/>
            <person name="Zhang Y."/>
            <person name="Fang M."/>
            <person name="Ma L."/>
            <person name="Zhao Y."/>
            <person name="Jiang S."/>
        </authorList>
    </citation>
    <scope>NUCLEOTIDE SEQUENCE [LARGE SCALE GENOMIC DNA]</scope>
    <source>
        <strain evidence="1">S2</strain>
        <tissue evidence="1">Leaf</tissue>
    </source>
</reference>
<evidence type="ECO:0000313" key="2">
    <source>
        <dbReference type="Proteomes" id="UP000327157"/>
    </source>
</evidence>
<gene>
    <name evidence="1" type="ORF">D8674_012087</name>
</gene>
<name>A0A5N5G0I4_9ROSA</name>